<sequence length="42" mass="4786">MAAPLTSPLLSFPLLSLSLTLWLERRQGRYNNNKHTKVCAPF</sequence>
<accession>A0A0A9G5G5</accession>
<proteinExistence type="predicted"/>
<reference evidence="2" key="2">
    <citation type="journal article" date="2015" name="Data Brief">
        <title>Shoot transcriptome of the giant reed, Arundo donax.</title>
        <authorList>
            <person name="Barrero R.A."/>
            <person name="Guerrero F.D."/>
            <person name="Moolhuijzen P."/>
            <person name="Goolsby J.A."/>
            <person name="Tidwell J."/>
            <person name="Bellgard S.E."/>
            <person name="Bellgard M.I."/>
        </authorList>
    </citation>
    <scope>NUCLEOTIDE SEQUENCE</scope>
    <source>
        <tissue evidence="2">Shoot tissue taken approximately 20 cm above the soil surface</tissue>
    </source>
</reference>
<name>A0A0A9G5G5_ARUDO</name>
<feature type="chain" id="PRO_5002044792" evidence="1">
    <location>
        <begin position="19"/>
        <end position="42"/>
    </location>
</feature>
<reference evidence="2" key="1">
    <citation type="submission" date="2014-09" db="EMBL/GenBank/DDBJ databases">
        <authorList>
            <person name="Magalhaes I.L.F."/>
            <person name="Oliveira U."/>
            <person name="Santos F.R."/>
            <person name="Vidigal T.H.D.A."/>
            <person name="Brescovit A.D."/>
            <person name="Santos A.J."/>
        </authorList>
    </citation>
    <scope>NUCLEOTIDE SEQUENCE</scope>
    <source>
        <tissue evidence="2">Shoot tissue taken approximately 20 cm above the soil surface</tissue>
    </source>
</reference>
<organism evidence="2">
    <name type="scientific">Arundo donax</name>
    <name type="common">Giant reed</name>
    <name type="synonym">Donax arundinaceus</name>
    <dbReference type="NCBI Taxonomy" id="35708"/>
    <lineage>
        <taxon>Eukaryota</taxon>
        <taxon>Viridiplantae</taxon>
        <taxon>Streptophyta</taxon>
        <taxon>Embryophyta</taxon>
        <taxon>Tracheophyta</taxon>
        <taxon>Spermatophyta</taxon>
        <taxon>Magnoliopsida</taxon>
        <taxon>Liliopsida</taxon>
        <taxon>Poales</taxon>
        <taxon>Poaceae</taxon>
        <taxon>PACMAD clade</taxon>
        <taxon>Arundinoideae</taxon>
        <taxon>Arundineae</taxon>
        <taxon>Arundo</taxon>
    </lineage>
</organism>
<keyword evidence="1" id="KW-0732">Signal</keyword>
<dbReference type="AlphaFoldDB" id="A0A0A9G5G5"/>
<protein>
    <submittedName>
        <fullName evidence="2">Uncharacterized protein</fullName>
    </submittedName>
</protein>
<dbReference type="EMBL" id="GBRH01178164">
    <property type="protein sequence ID" value="JAE19732.1"/>
    <property type="molecule type" value="Transcribed_RNA"/>
</dbReference>
<evidence type="ECO:0000256" key="1">
    <source>
        <dbReference type="SAM" id="SignalP"/>
    </source>
</evidence>
<evidence type="ECO:0000313" key="2">
    <source>
        <dbReference type="EMBL" id="JAE19732.1"/>
    </source>
</evidence>
<feature type="signal peptide" evidence="1">
    <location>
        <begin position="1"/>
        <end position="18"/>
    </location>
</feature>